<feature type="region of interest" description="Disordered" evidence="1">
    <location>
        <begin position="1"/>
        <end position="25"/>
    </location>
</feature>
<feature type="compositionally biased region" description="Polar residues" evidence="1">
    <location>
        <begin position="1"/>
        <end position="12"/>
    </location>
</feature>
<keyword evidence="3" id="KW-1185">Reference proteome</keyword>
<evidence type="ECO:0000256" key="1">
    <source>
        <dbReference type="SAM" id="MobiDB-lite"/>
    </source>
</evidence>
<protein>
    <submittedName>
        <fullName evidence="2">Uncharacterized protein</fullName>
    </submittedName>
</protein>
<proteinExistence type="predicted"/>
<dbReference type="Proteomes" id="UP001279734">
    <property type="component" value="Unassembled WGS sequence"/>
</dbReference>
<sequence>MAMSRRPTSPMRNSPAPFLPPSLAPVDELFPPLSRNLSGNLPFPDASFQRCSPSLRQSSSRSCAPQCVGGSQSVDSGSCLQDSGTLLPNTVSWSSGALVGHSFASRSSGHESTVERHHLVGSPVCSPVDWPKLEDSEGVSLVHLVDSHVADSNLEVPKATGKEKQKQKQQQNHLQQSGNNQRGVLFYGSDHGCVEKPIAEARNIPHVDLANYQDSLSSHHHEGNMEINQGMVGMPPVSCIDMLKRGMEAIDTGAYVRADSSNPPGDVLEEGVSNGVSVDAQKSQLKNLSPLAHEVVARIKTLLQYQDEALPGQASP</sequence>
<evidence type="ECO:0000313" key="2">
    <source>
        <dbReference type="EMBL" id="GMH02049.1"/>
    </source>
</evidence>
<evidence type="ECO:0000313" key="3">
    <source>
        <dbReference type="Proteomes" id="UP001279734"/>
    </source>
</evidence>
<name>A0AAD3S0C3_NEPGR</name>
<reference evidence="2" key="1">
    <citation type="submission" date="2023-05" db="EMBL/GenBank/DDBJ databases">
        <title>Nepenthes gracilis genome sequencing.</title>
        <authorList>
            <person name="Fukushima K."/>
        </authorList>
    </citation>
    <scope>NUCLEOTIDE SEQUENCE</scope>
    <source>
        <strain evidence="2">SING2019-196</strain>
    </source>
</reference>
<dbReference type="EMBL" id="BSYO01000003">
    <property type="protein sequence ID" value="GMH02049.1"/>
    <property type="molecule type" value="Genomic_DNA"/>
</dbReference>
<feature type="region of interest" description="Disordered" evidence="1">
    <location>
        <begin position="158"/>
        <end position="182"/>
    </location>
</feature>
<feature type="compositionally biased region" description="Low complexity" evidence="1">
    <location>
        <begin position="168"/>
        <end position="181"/>
    </location>
</feature>
<dbReference type="AlphaFoldDB" id="A0AAD3S0C3"/>
<accession>A0AAD3S0C3</accession>
<organism evidence="2 3">
    <name type="scientific">Nepenthes gracilis</name>
    <name type="common">Slender pitcher plant</name>
    <dbReference type="NCBI Taxonomy" id="150966"/>
    <lineage>
        <taxon>Eukaryota</taxon>
        <taxon>Viridiplantae</taxon>
        <taxon>Streptophyta</taxon>
        <taxon>Embryophyta</taxon>
        <taxon>Tracheophyta</taxon>
        <taxon>Spermatophyta</taxon>
        <taxon>Magnoliopsida</taxon>
        <taxon>eudicotyledons</taxon>
        <taxon>Gunneridae</taxon>
        <taxon>Pentapetalae</taxon>
        <taxon>Caryophyllales</taxon>
        <taxon>Nepenthaceae</taxon>
        <taxon>Nepenthes</taxon>
    </lineage>
</organism>
<comment type="caution">
    <text evidence="2">The sequence shown here is derived from an EMBL/GenBank/DDBJ whole genome shotgun (WGS) entry which is preliminary data.</text>
</comment>
<gene>
    <name evidence="2" type="ORF">Nepgr_003888</name>
</gene>